<evidence type="ECO:0000259" key="28">
    <source>
        <dbReference type="Pfam" id="PF00905"/>
    </source>
</evidence>
<sequence>MKILKIITGLLAVCLFFALLGAGAVLYGFYHFGKGLPDYTQLKDYEPPVMTRVHAGDGQLMAEYAIENRVFVPIKAIPLRVSRAFLAAEDKNFYDHIGIDPMGVARAIVTNLRNVGSGRRLVGASTITQQVAKNFLLTNEVSYVRKIKEAILALRIEKALSKDRILELYLNEIYLGYGSYGVAAAALNYFNKSLGDLSIEEIAYLAALPKAPNNYHPIRKTQKAIERRNWVIERMAIEGLISQAEAEQAKKQPLKVASRSETEFVNAPYFAEEVRRELVDMYGEDKLYKGGLSVHTTLDPDLQNVAQRVLQDGLETYDRRHGWRGPVTRVENILSWEQQLSDLAAPKGAPADWQLGVVLKVDENSADVGFVGGNQGTVPLEEMKWARPWIEGQKLGPRVSRASDVLKLGDVVWVKPVFAQKEGEEKHIQHYALRQIPGVQGGIVAMDPHTGRVLAMVGGYSYERSQFNRATQANRQPGSAFKPFVYLAALDEGYTPSTLILDAPFVLDQGPGQPKWRPDNYSNKFYGPSTMRLGVEKSRNLMTVRLAQTLGMEKVAEYAKRFDITPNLQETLSMALGAGETKLINLAAAYGMLVNGGKRIMPTLIDRIQNRDGITVFKHDTRDCTYCMAMQWQGDEAVPQIIDNRESVTSPESAYQIVSILEGVVKRGTGRRVAAVGKPLAGKTGTTNQERDSWFMGFSPDLVAGVFVGFDTPIPLGKRETGSSVAAPIFRDFMKEALADKPATPFRIPDGVRMIRVNARTGQDAKIGDQNVIWEAFKQGTSPSQSNSVLEGQSDEIITPGDVDTGGGLY</sequence>
<comment type="catalytic activity">
    <reaction evidence="25">
        <text>[GlcNAc-(1-&gt;4)-Mur2Ac(oyl-L-Ala-gamma-D-Glu-L-Lys-D-Ala-D-Ala)](n)-di-trans,octa-cis-undecaprenyl diphosphate + beta-D-GlcNAc-(1-&gt;4)-Mur2Ac(oyl-L-Ala-gamma-D-Glu-L-Lys-D-Ala-D-Ala)-di-trans,octa-cis-undecaprenyl diphosphate = [GlcNAc-(1-&gt;4)-Mur2Ac(oyl-L-Ala-gamma-D-Glu-L-Lys-D-Ala-D-Ala)](n+1)-di-trans,octa-cis-undecaprenyl diphosphate + di-trans,octa-cis-undecaprenyl diphosphate + H(+)</text>
        <dbReference type="Rhea" id="RHEA:23708"/>
        <dbReference type="Rhea" id="RHEA-COMP:9602"/>
        <dbReference type="Rhea" id="RHEA-COMP:9603"/>
        <dbReference type="ChEBI" id="CHEBI:15378"/>
        <dbReference type="ChEBI" id="CHEBI:58405"/>
        <dbReference type="ChEBI" id="CHEBI:60033"/>
        <dbReference type="ChEBI" id="CHEBI:78435"/>
        <dbReference type="EC" id="2.4.99.28"/>
    </reaction>
</comment>
<comment type="similarity">
    <text evidence="3">In the C-terminal section; belongs to the transpeptidase family.</text>
</comment>
<comment type="subcellular location">
    <subcellularLocation>
        <location evidence="1">Cell inner membrane</location>
        <topology evidence="1">Single-pass type II membrane protein</topology>
    </subcellularLocation>
</comment>
<feature type="region of interest" description="Disordered" evidence="27">
    <location>
        <begin position="781"/>
        <end position="810"/>
    </location>
</feature>
<evidence type="ECO:0000256" key="25">
    <source>
        <dbReference type="ARBA" id="ARBA00049902"/>
    </source>
</evidence>
<organism evidence="31 32">
    <name type="scientific">Terasakiella brassicae</name>
    <dbReference type="NCBI Taxonomy" id="1634917"/>
    <lineage>
        <taxon>Bacteria</taxon>
        <taxon>Pseudomonadati</taxon>
        <taxon>Pseudomonadota</taxon>
        <taxon>Alphaproteobacteria</taxon>
        <taxon>Rhodospirillales</taxon>
        <taxon>Terasakiellaceae</taxon>
        <taxon>Terasakiella</taxon>
    </lineage>
</organism>
<evidence type="ECO:0000256" key="6">
    <source>
        <dbReference type="ARBA" id="ARBA00018638"/>
    </source>
</evidence>
<evidence type="ECO:0000256" key="7">
    <source>
        <dbReference type="ARBA" id="ARBA00022475"/>
    </source>
</evidence>
<feature type="domain" description="Penicillin-binding protein transpeptidase" evidence="28">
    <location>
        <begin position="441"/>
        <end position="735"/>
    </location>
</feature>
<protein>
    <recommendedName>
        <fullName evidence="6">Penicillin-binding protein 1A</fullName>
        <ecNumber evidence="24">2.4.99.28</ecNumber>
        <ecNumber evidence="5">3.4.16.4</ecNumber>
    </recommendedName>
</protein>
<keyword evidence="12" id="KW-0808">Transferase</keyword>
<keyword evidence="32" id="KW-1185">Reference proteome</keyword>
<dbReference type="EMBL" id="BMHV01000024">
    <property type="protein sequence ID" value="GGF72225.1"/>
    <property type="molecule type" value="Genomic_DNA"/>
</dbReference>
<dbReference type="InterPro" id="IPR031376">
    <property type="entry name" value="PCB_OB"/>
</dbReference>
<evidence type="ECO:0000256" key="19">
    <source>
        <dbReference type="ARBA" id="ARBA00023136"/>
    </source>
</evidence>
<evidence type="ECO:0000256" key="3">
    <source>
        <dbReference type="ARBA" id="ARBA00007090"/>
    </source>
</evidence>
<comment type="caution">
    <text evidence="31">The sequence shown here is derived from an EMBL/GenBank/DDBJ whole genome shotgun (WGS) entry which is preliminary data.</text>
</comment>
<dbReference type="PANTHER" id="PTHR32282:SF27">
    <property type="entry name" value="PENICILLIN-BINDING PROTEIN 1A"/>
    <property type="match status" value="1"/>
</dbReference>
<evidence type="ECO:0000259" key="29">
    <source>
        <dbReference type="Pfam" id="PF00912"/>
    </source>
</evidence>
<dbReference type="EC" id="2.4.99.28" evidence="24"/>
<evidence type="ECO:0000256" key="5">
    <source>
        <dbReference type="ARBA" id="ARBA00012448"/>
    </source>
</evidence>
<keyword evidence="8" id="KW-0997">Cell inner membrane</keyword>
<keyword evidence="13" id="KW-0812">Transmembrane</keyword>
<evidence type="ECO:0000256" key="2">
    <source>
        <dbReference type="ARBA" id="ARBA00004752"/>
    </source>
</evidence>
<dbReference type="GO" id="GO:0005886">
    <property type="term" value="C:plasma membrane"/>
    <property type="evidence" value="ECO:0007669"/>
    <property type="project" value="UniProtKB-SubCell"/>
</dbReference>
<dbReference type="EC" id="3.4.16.4" evidence="5"/>
<keyword evidence="16" id="KW-0735">Signal-anchor</keyword>
<dbReference type="PANTHER" id="PTHR32282">
    <property type="entry name" value="BINDING PROTEIN TRANSPEPTIDASE, PUTATIVE-RELATED"/>
    <property type="match status" value="1"/>
</dbReference>
<evidence type="ECO:0000256" key="4">
    <source>
        <dbReference type="ARBA" id="ARBA00007739"/>
    </source>
</evidence>
<evidence type="ECO:0000256" key="14">
    <source>
        <dbReference type="ARBA" id="ARBA00022801"/>
    </source>
</evidence>
<dbReference type="RefSeq" id="WP_229734373.1">
    <property type="nucleotide sequence ID" value="NZ_BMHV01000024.1"/>
</dbReference>
<dbReference type="SUPFAM" id="SSF53955">
    <property type="entry name" value="Lysozyme-like"/>
    <property type="match status" value="1"/>
</dbReference>
<dbReference type="GO" id="GO:0030288">
    <property type="term" value="C:outer membrane-bounded periplasmic space"/>
    <property type="evidence" value="ECO:0007669"/>
    <property type="project" value="TreeGrafter"/>
</dbReference>
<evidence type="ECO:0000256" key="11">
    <source>
        <dbReference type="ARBA" id="ARBA00022676"/>
    </source>
</evidence>
<evidence type="ECO:0000256" key="22">
    <source>
        <dbReference type="ARBA" id="ARBA00023316"/>
    </source>
</evidence>
<evidence type="ECO:0000256" key="9">
    <source>
        <dbReference type="ARBA" id="ARBA00022645"/>
    </source>
</evidence>
<evidence type="ECO:0000256" key="12">
    <source>
        <dbReference type="ARBA" id="ARBA00022679"/>
    </source>
</evidence>
<keyword evidence="9" id="KW-0121">Carboxypeptidase</keyword>
<dbReference type="GO" id="GO:0009252">
    <property type="term" value="P:peptidoglycan biosynthetic process"/>
    <property type="evidence" value="ECO:0007669"/>
    <property type="project" value="UniProtKB-KW"/>
</dbReference>
<dbReference type="Proteomes" id="UP000632498">
    <property type="component" value="Unassembled WGS sequence"/>
</dbReference>
<comment type="catalytic activity">
    <reaction evidence="23">
        <text>Preferential cleavage: (Ac)2-L-Lys-D-Ala-|-D-Ala. Also transpeptidation of peptidyl-alanyl moieties that are N-acyl substituents of D-alanine.</text>
        <dbReference type="EC" id="3.4.16.4"/>
    </reaction>
</comment>
<accession>A0A917FF83</accession>
<name>A0A917FF83_9PROT</name>
<dbReference type="GO" id="GO:0008658">
    <property type="term" value="F:penicillin binding"/>
    <property type="evidence" value="ECO:0007669"/>
    <property type="project" value="InterPro"/>
</dbReference>
<evidence type="ECO:0000256" key="24">
    <source>
        <dbReference type="ARBA" id="ARBA00044770"/>
    </source>
</evidence>
<dbReference type="Pfam" id="PF00912">
    <property type="entry name" value="Transgly"/>
    <property type="match status" value="1"/>
</dbReference>
<evidence type="ECO:0000313" key="31">
    <source>
        <dbReference type="EMBL" id="GGF72225.1"/>
    </source>
</evidence>
<evidence type="ECO:0000256" key="27">
    <source>
        <dbReference type="SAM" id="MobiDB-lite"/>
    </source>
</evidence>
<keyword evidence="19" id="KW-0472">Membrane</keyword>
<evidence type="ECO:0000256" key="16">
    <source>
        <dbReference type="ARBA" id="ARBA00022968"/>
    </source>
</evidence>
<comment type="pathway">
    <text evidence="2">Cell wall biogenesis; peptidoglycan biosynthesis.</text>
</comment>
<comment type="pathway">
    <text evidence="26">Glycan biosynthesis.</text>
</comment>
<evidence type="ECO:0000256" key="1">
    <source>
        <dbReference type="ARBA" id="ARBA00004249"/>
    </source>
</evidence>
<keyword evidence="15" id="KW-0133">Cell shape</keyword>
<dbReference type="NCBIfam" id="TIGR02074">
    <property type="entry name" value="PBP_1a_fam"/>
    <property type="match status" value="1"/>
</dbReference>
<dbReference type="Gene3D" id="1.10.3810.10">
    <property type="entry name" value="Biosynthetic peptidoglycan transglycosylase-like"/>
    <property type="match status" value="1"/>
</dbReference>
<dbReference type="Pfam" id="PF17092">
    <property type="entry name" value="PCB_OB"/>
    <property type="match status" value="1"/>
</dbReference>
<dbReference type="FunFam" id="1.10.3810.10:FF:000003">
    <property type="entry name" value="Penicillin-binding protein 1a"/>
    <property type="match status" value="1"/>
</dbReference>
<evidence type="ECO:0000256" key="10">
    <source>
        <dbReference type="ARBA" id="ARBA00022670"/>
    </source>
</evidence>
<evidence type="ECO:0000256" key="13">
    <source>
        <dbReference type="ARBA" id="ARBA00022692"/>
    </source>
</evidence>
<dbReference type="AlphaFoldDB" id="A0A917FF83"/>
<keyword evidence="20" id="KW-0046">Antibiotic resistance</keyword>
<dbReference type="InterPro" id="IPR036950">
    <property type="entry name" value="PBP_transglycosylase"/>
</dbReference>
<proteinExistence type="inferred from homology"/>
<dbReference type="SUPFAM" id="SSF56601">
    <property type="entry name" value="beta-lactamase/transpeptidase-like"/>
    <property type="match status" value="1"/>
</dbReference>
<evidence type="ECO:0000313" key="32">
    <source>
        <dbReference type="Proteomes" id="UP000632498"/>
    </source>
</evidence>
<dbReference type="Pfam" id="PF00905">
    <property type="entry name" value="Transpeptidase"/>
    <property type="match status" value="1"/>
</dbReference>
<comment type="similarity">
    <text evidence="4">In the N-terminal section; belongs to the glycosyltransferase 51 family.</text>
</comment>
<dbReference type="InterPro" id="IPR023346">
    <property type="entry name" value="Lysozyme-like_dom_sf"/>
</dbReference>
<dbReference type="InterPro" id="IPR012338">
    <property type="entry name" value="Beta-lactam/transpept-like"/>
</dbReference>
<gene>
    <name evidence="31" type="ORF">GCM10011332_27730</name>
</gene>
<keyword evidence="11" id="KW-0328">Glycosyltransferase</keyword>
<dbReference type="GO" id="GO:0006508">
    <property type="term" value="P:proteolysis"/>
    <property type="evidence" value="ECO:0007669"/>
    <property type="project" value="UniProtKB-KW"/>
</dbReference>
<dbReference type="GO" id="GO:0008955">
    <property type="term" value="F:peptidoglycan glycosyltransferase activity"/>
    <property type="evidence" value="ECO:0007669"/>
    <property type="project" value="UniProtKB-EC"/>
</dbReference>
<evidence type="ECO:0000256" key="26">
    <source>
        <dbReference type="ARBA" id="ARBA00060592"/>
    </source>
</evidence>
<reference evidence="31" key="2">
    <citation type="submission" date="2020-09" db="EMBL/GenBank/DDBJ databases">
        <authorList>
            <person name="Sun Q."/>
            <person name="Zhou Y."/>
        </authorList>
    </citation>
    <scope>NUCLEOTIDE SEQUENCE</scope>
    <source>
        <strain evidence="31">CGMCC 1.15254</strain>
    </source>
</reference>
<evidence type="ECO:0000256" key="8">
    <source>
        <dbReference type="ARBA" id="ARBA00022519"/>
    </source>
</evidence>
<keyword evidence="10" id="KW-0645">Protease</keyword>
<feature type="compositionally biased region" description="Polar residues" evidence="27">
    <location>
        <begin position="781"/>
        <end position="791"/>
    </location>
</feature>
<dbReference type="InterPro" id="IPR050396">
    <property type="entry name" value="Glycosyltr_51/Transpeptidase"/>
</dbReference>
<keyword evidence="21" id="KW-0511">Multifunctional enzyme</keyword>
<evidence type="ECO:0000256" key="21">
    <source>
        <dbReference type="ARBA" id="ARBA00023268"/>
    </source>
</evidence>
<dbReference type="GO" id="GO:0008360">
    <property type="term" value="P:regulation of cell shape"/>
    <property type="evidence" value="ECO:0007669"/>
    <property type="project" value="UniProtKB-KW"/>
</dbReference>
<dbReference type="Gene3D" id="3.40.710.10">
    <property type="entry name" value="DD-peptidase/beta-lactamase superfamily"/>
    <property type="match status" value="2"/>
</dbReference>
<evidence type="ECO:0000256" key="15">
    <source>
        <dbReference type="ARBA" id="ARBA00022960"/>
    </source>
</evidence>
<evidence type="ECO:0000256" key="17">
    <source>
        <dbReference type="ARBA" id="ARBA00022984"/>
    </source>
</evidence>
<evidence type="ECO:0000256" key="20">
    <source>
        <dbReference type="ARBA" id="ARBA00023251"/>
    </source>
</evidence>
<evidence type="ECO:0000259" key="30">
    <source>
        <dbReference type="Pfam" id="PF17092"/>
    </source>
</evidence>
<keyword evidence="18" id="KW-1133">Transmembrane helix</keyword>
<reference evidence="31" key="1">
    <citation type="journal article" date="2014" name="Int. J. Syst. Evol. Microbiol.">
        <title>Complete genome sequence of Corynebacterium casei LMG S-19264T (=DSM 44701T), isolated from a smear-ripened cheese.</title>
        <authorList>
            <consortium name="US DOE Joint Genome Institute (JGI-PGF)"/>
            <person name="Walter F."/>
            <person name="Albersmeier A."/>
            <person name="Kalinowski J."/>
            <person name="Ruckert C."/>
        </authorList>
    </citation>
    <scope>NUCLEOTIDE SEQUENCE</scope>
    <source>
        <strain evidence="31">CGMCC 1.15254</strain>
    </source>
</reference>
<feature type="domain" description="Glycosyl transferase family 51" evidence="29">
    <location>
        <begin position="58"/>
        <end position="235"/>
    </location>
</feature>
<keyword evidence="7" id="KW-1003">Cell membrane</keyword>
<dbReference type="GO" id="GO:0046677">
    <property type="term" value="P:response to antibiotic"/>
    <property type="evidence" value="ECO:0007669"/>
    <property type="project" value="UniProtKB-KW"/>
</dbReference>
<keyword evidence="14" id="KW-0378">Hydrolase</keyword>
<evidence type="ECO:0000256" key="18">
    <source>
        <dbReference type="ARBA" id="ARBA00022989"/>
    </source>
</evidence>
<keyword evidence="22" id="KW-0961">Cell wall biogenesis/degradation</keyword>
<dbReference type="InterPro" id="IPR001460">
    <property type="entry name" value="PCN-bd_Tpept"/>
</dbReference>
<dbReference type="GO" id="GO:0009002">
    <property type="term" value="F:serine-type D-Ala-D-Ala carboxypeptidase activity"/>
    <property type="evidence" value="ECO:0007669"/>
    <property type="project" value="UniProtKB-EC"/>
</dbReference>
<keyword evidence="17" id="KW-0573">Peptidoglycan synthesis</keyword>
<dbReference type="GO" id="GO:0071555">
    <property type="term" value="P:cell wall organization"/>
    <property type="evidence" value="ECO:0007669"/>
    <property type="project" value="UniProtKB-KW"/>
</dbReference>
<feature type="domain" description="Penicillin-binding protein OB-like" evidence="30">
    <location>
        <begin position="323"/>
        <end position="439"/>
    </location>
</feature>
<dbReference type="InterPro" id="IPR001264">
    <property type="entry name" value="Glyco_trans_51"/>
</dbReference>
<evidence type="ECO:0000256" key="23">
    <source>
        <dbReference type="ARBA" id="ARBA00034000"/>
    </source>
</evidence>